<dbReference type="EMBL" id="WHWC01000008">
    <property type="protein sequence ID" value="KAG8378272.1"/>
    <property type="molecule type" value="Genomic_DNA"/>
</dbReference>
<feature type="region of interest" description="Disordered" evidence="8">
    <location>
        <begin position="1455"/>
        <end position="1515"/>
    </location>
</feature>
<accession>A0AAV6XE01</accession>
<dbReference type="GO" id="GO:0006281">
    <property type="term" value="P:DNA repair"/>
    <property type="evidence" value="ECO:0007669"/>
    <property type="project" value="UniProtKB-KW"/>
</dbReference>
<keyword evidence="4" id="KW-0498">Mitosis</keyword>
<evidence type="ECO:0000256" key="5">
    <source>
        <dbReference type="ARBA" id="ARBA00023204"/>
    </source>
</evidence>
<sequence>MAEAEKKKEEAKKVITRIGKQLAASKTCPNKDTLVKLLKQATSAFPELKQSESLKLAVKPLSDSLVRHGLLQHKDKDVRLLVGICICEIIRVLAPNPDFSDTVFRDIFRLLLSIFEELDDIASPYFSRRAKLLETVAKLQFCVLMLDTGCEDLVLKMFKSFFSVVRFVFPPFSFIFFSPPQPFLAVLFHHPFFLTLRCLQTEDGVLHCFGMAFPWEDHPQSLINSLSTIIRNILEEKVKEADSDPLNFERNTSQPLLDVILQNIIKERKGVASTSFRLAVSVIQNCGEKLERYICQFLTSCILNRDAVGSVIKELYHEIILEIFQVAPQTLLSVIPNLTHELLTDQVDVRIKALNLIRKLLTLPGQHVAHEYPHVFIELLNRFSDKSAEVRLTALSCAKALYMTNPSARESLEVLSAIQGRLLDHDDKVRTEAVNVVCELAKTNLNFESSNLISHAADRLRDKKVLVRSKALKKLVELYQEYCTRCAAGIALLNEHIEEIPCRILMLCYETDCQEFRPQSMELVLAELFPAFLSIEERTRHWIFMFSLFKPPHLKALKIILSQKRRLQDGLKDYLELCNRSEENDSGEAERKMGAVIVKMASCFPDPTKAKDCFKKLKELKDNGILCVLQQLLRGETTLDSETTKDVYLRELGDQNALSEFFHLLCAKCSFNIFSSKYVRYILDCLSSDESEEKHLKNYQVQFFLTIIGVFPSLLRGSEKQFQLLLLEEKIPFNEQLIQMLAREGYSMSIKLSDIYSSLEKVCLEGTRVQSKLAVSAISQLADGSEQFIFSKLCKMLLESLRNGQNLPTVLQSLGCMAQHSVSTFEAQEKAITCYIVEEIFQKNDALASKDLDFYDETSKCCSSCELKVFGLKALARSFLPHKHTRLGRPISFLLGIIQQVLQNGGFSDGNTPCERDEAFIKLAAAKAVLLLSRKWDLHISPQIFRLTILTAKDQSPEIRRSFASKLKKLLSNRAVPSRYACAFSFVALDSLSDLRNDALRYLEEYIREYGKGAQIQEITTAQGAANHPVYLVVFLIHVLAHDAEFPSPDCPDARVYAQFLSPLFVTVQALVNERLVNGDLCFISNASSYLRSIFNAIKKAEDAVDSQMTPKLHLLAEVGISILNSLNTNNTPVLHTPGLILLPSSLYKSGPSEMREASSCADILLHANVYPLIGCKDDTSFTKKLISCLKMEVSGIGNSGTKHDQEFHENSLRPSGSRRGKSGSKSGLLISKTKEQSNELHTEQNEQCETANQEVDITGRQNQIISSNLGLVGSRKHEKEPHRNLGAEISLPCDSAKTKPLLSQNKVIVSCSREEDALTKCSNVAAEQSKSSRVIEDKVHRFNSEESIIKNKGEALVGKHIKLWSPIAKCYYSGLVGSFDSTKSTHQVTYDTGVVDILSLDSEKWEIDLDDLQSRHWIFNMEYCSDHSNDSSASGQTKTVNEFVYDSKHEIPKNRDLSSRKVPKAVKRSKRRKDAIDTSTSEAIDTDVNAKEKEKEKGKIAPRSDPSMATLKTDSPLSQRIARSFLQFLNSEEWIDDDLDEELHREKEQVFQQGGHQINNVRALVRKDLHHNLEFKRQSRAHRDDDQWSYTLKRVMSDCDQVLLFTSRTPETYPEKGGQGGPVDRAIPIDVMPHHNCGFHQKIPHSEMEEEGNEE</sequence>
<reference evidence="9" key="1">
    <citation type="submission" date="2019-10" db="EMBL/GenBank/DDBJ databases">
        <authorList>
            <person name="Zhang R."/>
            <person name="Pan Y."/>
            <person name="Wang J."/>
            <person name="Ma R."/>
            <person name="Yu S."/>
        </authorList>
    </citation>
    <scope>NUCLEOTIDE SEQUENCE</scope>
    <source>
        <strain evidence="9">LA-IB0</strain>
        <tissue evidence="9">Leaf</tissue>
    </source>
</reference>
<keyword evidence="7" id="KW-0131">Cell cycle</keyword>
<evidence type="ECO:0000313" key="9">
    <source>
        <dbReference type="EMBL" id="KAG8378272.1"/>
    </source>
</evidence>
<evidence type="ECO:0000256" key="4">
    <source>
        <dbReference type="ARBA" id="ARBA00022776"/>
    </source>
</evidence>
<dbReference type="InterPro" id="IPR011989">
    <property type="entry name" value="ARM-like"/>
</dbReference>
<keyword evidence="5" id="KW-0234">DNA repair</keyword>
<evidence type="ECO:0000313" key="10">
    <source>
        <dbReference type="Proteomes" id="UP000826271"/>
    </source>
</evidence>
<dbReference type="GO" id="GO:0005634">
    <property type="term" value="C:nucleus"/>
    <property type="evidence" value="ECO:0007669"/>
    <property type="project" value="UniProtKB-SubCell"/>
</dbReference>
<evidence type="ECO:0000256" key="7">
    <source>
        <dbReference type="ARBA" id="ARBA00023306"/>
    </source>
</evidence>
<evidence type="ECO:0000256" key="2">
    <source>
        <dbReference type="ARBA" id="ARBA00022618"/>
    </source>
</evidence>
<dbReference type="GO" id="GO:0051301">
    <property type="term" value="P:cell division"/>
    <property type="evidence" value="ECO:0007669"/>
    <property type="project" value="UniProtKB-KW"/>
</dbReference>
<dbReference type="GO" id="GO:0000785">
    <property type="term" value="C:chromatin"/>
    <property type="evidence" value="ECO:0007669"/>
    <property type="project" value="TreeGrafter"/>
</dbReference>
<keyword evidence="2" id="KW-0132">Cell division</keyword>
<evidence type="ECO:0008006" key="11">
    <source>
        <dbReference type="Google" id="ProtNLM"/>
    </source>
</evidence>
<dbReference type="InterPro" id="IPR016024">
    <property type="entry name" value="ARM-type_fold"/>
</dbReference>
<keyword evidence="10" id="KW-1185">Reference proteome</keyword>
<keyword evidence="3" id="KW-0227">DNA damage</keyword>
<dbReference type="CDD" id="cd20404">
    <property type="entry name" value="Tudor_Agenet_AtEML-like"/>
    <property type="match status" value="1"/>
</dbReference>
<gene>
    <name evidence="9" type="ORF">BUALT_Bualt08G0120300</name>
</gene>
<proteinExistence type="predicted"/>
<evidence type="ECO:0000256" key="6">
    <source>
        <dbReference type="ARBA" id="ARBA00023242"/>
    </source>
</evidence>
<name>A0AAV6XE01_9LAMI</name>
<protein>
    <recommendedName>
        <fullName evidence="11">Sister chromatid cohesion protein PDS5 homolog A</fullName>
    </recommendedName>
</protein>
<dbReference type="InterPro" id="IPR039776">
    <property type="entry name" value="Pds5"/>
</dbReference>
<dbReference type="GO" id="GO:0007064">
    <property type="term" value="P:mitotic sister chromatid cohesion"/>
    <property type="evidence" value="ECO:0007669"/>
    <property type="project" value="InterPro"/>
</dbReference>
<feature type="compositionally biased region" description="Basic and acidic residues" evidence="8">
    <location>
        <begin position="1202"/>
        <end position="1212"/>
    </location>
</feature>
<dbReference type="Gene3D" id="1.25.10.10">
    <property type="entry name" value="Leucine-rich Repeat Variant"/>
    <property type="match status" value="1"/>
</dbReference>
<dbReference type="SUPFAM" id="SSF48371">
    <property type="entry name" value="ARM repeat"/>
    <property type="match status" value="1"/>
</dbReference>
<dbReference type="Proteomes" id="UP000826271">
    <property type="component" value="Unassembled WGS sequence"/>
</dbReference>
<dbReference type="CDD" id="cd19953">
    <property type="entry name" value="PDS5"/>
    <property type="match status" value="1"/>
</dbReference>
<organism evidence="9 10">
    <name type="scientific">Buddleja alternifolia</name>
    <dbReference type="NCBI Taxonomy" id="168488"/>
    <lineage>
        <taxon>Eukaryota</taxon>
        <taxon>Viridiplantae</taxon>
        <taxon>Streptophyta</taxon>
        <taxon>Embryophyta</taxon>
        <taxon>Tracheophyta</taxon>
        <taxon>Spermatophyta</taxon>
        <taxon>Magnoliopsida</taxon>
        <taxon>eudicotyledons</taxon>
        <taxon>Gunneridae</taxon>
        <taxon>Pentapetalae</taxon>
        <taxon>asterids</taxon>
        <taxon>lamiids</taxon>
        <taxon>Lamiales</taxon>
        <taxon>Scrophulariaceae</taxon>
        <taxon>Buddlejeae</taxon>
        <taxon>Buddleja</taxon>
    </lineage>
</organism>
<evidence type="ECO:0000256" key="1">
    <source>
        <dbReference type="ARBA" id="ARBA00004123"/>
    </source>
</evidence>
<dbReference type="GO" id="GO:0035825">
    <property type="term" value="P:homologous recombination"/>
    <property type="evidence" value="ECO:0007669"/>
    <property type="project" value="UniProtKB-ARBA"/>
</dbReference>
<comment type="subcellular location">
    <subcellularLocation>
        <location evidence="1">Nucleus</location>
    </subcellularLocation>
</comment>
<comment type="caution">
    <text evidence="9">The sequence shown here is derived from an EMBL/GenBank/DDBJ whole genome shotgun (WGS) entry which is preliminary data.</text>
</comment>
<evidence type="ECO:0000256" key="3">
    <source>
        <dbReference type="ARBA" id="ARBA00022763"/>
    </source>
</evidence>
<feature type="region of interest" description="Disordered" evidence="8">
    <location>
        <begin position="1200"/>
        <end position="1229"/>
    </location>
</feature>
<evidence type="ECO:0000256" key="8">
    <source>
        <dbReference type="SAM" id="MobiDB-lite"/>
    </source>
</evidence>
<dbReference type="PANTHER" id="PTHR12663:SF50">
    <property type="entry name" value="SISTER CHROMATID COHESION PROTEIN PDS5 HOMOLOG B"/>
    <property type="match status" value="1"/>
</dbReference>
<feature type="compositionally biased region" description="Basic and acidic residues" evidence="8">
    <location>
        <begin position="1489"/>
        <end position="1500"/>
    </location>
</feature>
<feature type="compositionally biased region" description="Basic residues" evidence="8">
    <location>
        <begin position="1462"/>
        <end position="1474"/>
    </location>
</feature>
<keyword evidence="6" id="KW-0539">Nucleus</keyword>
<dbReference type="PANTHER" id="PTHR12663">
    <property type="entry name" value="ANDROGEN INDUCED INHIBITOR OF PROLIFERATION AS3 / PDS5-RELATED"/>
    <property type="match status" value="1"/>
</dbReference>
<dbReference type="Pfam" id="PF20168">
    <property type="entry name" value="PDS5"/>
    <property type="match status" value="2"/>
</dbReference>